<dbReference type="SUPFAM" id="SSF56024">
    <property type="entry name" value="Phospholipase D/nuclease"/>
    <property type="match status" value="1"/>
</dbReference>
<sequence>MRKEHVIENGKFIFSENENSFKEVLDSFKIANEIIITTYNVSKSDDSLIQSLKNLNQNQHVKLFTNIPGRFDSYFKSNYKSQAKKIINNYIEKLDPKSFNCNLEVYFSFSNHSKIIATDSVAYIGSANFSSESKNNFEAGVLFKDEHFMNYLNKEVLPGLTEKSFEYYLKEEVENVSLVYHYLETIKKASEELSESFYMPIEVAGRTIGKSFRLKFLDGSLVNMNNFEYCLSEIENLLNCFLEDMVICEDYEDSYIEAESILSSLNIIDILQLIDENSDLYKFINNSEEKFIEDAIQSEMENYGEIDPDSLNDHAHEMLSGFLKDKEEEIEKVMLMFEYQISKLYQDINKFLDLLPINMKTKRTLNPHIDNT</sequence>
<dbReference type="Proteomes" id="UP001057381">
    <property type="component" value="Chromosome"/>
</dbReference>
<dbReference type="GO" id="GO:0006793">
    <property type="term" value="P:phosphorus metabolic process"/>
    <property type="evidence" value="ECO:0007669"/>
    <property type="project" value="UniProtKB-ARBA"/>
</dbReference>
<dbReference type="InterPro" id="IPR001736">
    <property type="entry name" value="PLipase_D/transphosphatidylase"/>
</dbReference>
<dbReference type="Gene3D" id="3.30.870.10">
    <property type="entry name" value="Endonuclease Chain A"/>
    <property type="match status" value="1"/>
</dbReference>
<name>A0A9Q9BT53_9STAP</name>
<dbReference type="SMART" id="SM00155">
    <property type="entry name" value="PLDc"/>
    <property type="match status" value="1"/>
</dbReference>
<gene>
    <name evidence="2" type="ORF">KFV11_00145</name>
</gene>
<protein>
    <recommendedName>
        <fullName evidence="1">PLD phosphodiesterase domain-containing protein</fullName>
    </recommendedName>
</protein>
<accession>A0A9Q9BT53</accession>
<dbReference type="InterPro" id="IPR025202">
    <property type="entry name" value="PLD-like_dom"/>
</dbReference>
<dbReference type="Pfam" id="PF13091">
    <property type="entry name" value="PLDc_2"/>
    <property type="match status" value="1"/>
</dbReference>
<organism evidence="2 3">
    <name type="scientific">Macrococcus equipercicus</name>
    <dbReference type="NCBI Taxonomy" id="69967"/>
    <lineage>
        <taxon>Bacteria</taxon>
        <taxon>Bacillati</taxon>
        <taxon>Bacillota</taxon>
        <taxon>Bacilli</taxon>
        <taxon>Bacillales</taxon>
        <taxon>Staphylococcaceae</taxon>
        <taxon>Macrococcus</taxon>
    </lineage>
</organism>
<dbReference type="CDD" id="cd00138">
    <property type="entry name" value="PLDc_SF"/>
    <property type="match status" value="1"/>
</dbReference>
<reference evidence="2" key="1">
    <citation type="submission" date="2021-04" db="EMBL/GenBank/DDBJ databases">
        <title>Complete Genome Sequences of Macrococcus spp. from dog and cattle.</title>
        <authorList>
            <person name="Schwendener S."/>
            <person name="Perreten V."/>
        </authorList>
    </citation>
    <scope>NUCLEOTIDE SEQUENCE</scope>
    <source>
        <strain evidence="2">Epi0143-OL</strain>
    </source>
</reference>
<dbReference type="KEGG" id="mequ:KFV11_00145"/>
<dbReference type="AlphaFoldDB" id="A0A9Q9BT53"/>
<evidence type="ECO:0000313" key="3">
    <source>
        <dbReference type="Proteomes" id="UP001057381"/>
    </source>
</evidence>
<feature type="domain" description="PLD phosphodiesterase" evidence="1">
    <location>
        <begin position="107"/>
        <end position="133"/>
    </location>
</feature>
<evidence type="ECO:0000313" key="2">
    <source>
        <dbReference type="EMBL" id="UTH13824.1"/>
    </source>
</evidence>
<evidence type="ECO:0000259" key="1">
    <source>
        <dbReference type="PROSITE" id="PS50035"/>
    </source>
</evidence>
<dbReference type="PROSITE" id="PS50035">
    <property type="entry name" value="PLD"/>
    <property type="match status" value="1"/>
</dbReference>
<dbReference type="EMBL" id="CP073809">
    <property type="protein sequence ID" value="UTH13824.1"/>
    <property type="molecule type" value="Genomic_DNA"/>
</dbReference>
<dbReference type="RefSeq" id="WP_188017746.1">
    <property type="nucleotide sequence ID" value="NZ_CP073809.1"/>
</dbReference>
<dbReference type="GO" id="GO:0003824">
    <property type="term" value="F:catalytic activity"/>
    <property type="evidence" value="ECO:0007669"/>
    <property type="project" value="InterPro"/>
</dbReference>
<proteinExistence type="predicted"/>